<feature type="transmembrane region" description="Helical" evidence="1">
    <location>
        <begin position="31"/>
        <end position="48"/>
    </location>
</feature>
<sequence length="110" mass="12867">MNQLFSLLQNAQGVQIKSSVINTKILFNHDTLNVLLSFFFLFMGHLYILGRFDFMFTIFFPVLLVGSVFTFIHMRLGMQNIILDYVHNLTVRTIMMHMLDVCYLLLLLSI</sequence>
<accession>W8VJW3</accession>
<feature type="transmembrane region" description="Helical" evidence="1">
    <location>
        <begin position="54"/>
        <end position="77"/>
    </location>
</feature>
<keyword evidence="2" id="KW-0496">Mitochondrion</keyword>
<proteinExistence type="predicted"/>
<dbReference type="GO" id="GO:0016020">
    <property type="term" value="C:membrane"/>
    <property type="evidence" value="ECO:0007669"/>
    <property type="project" value="InterPro"/>
</dbReference>
<keyword evidence="1" id="KW-0472">Membrane</keyword>
<gene>
    <name evidence="2" type="primary">sdh4</name>
</gene>
<dbReference type="InterPro" id="IPR034804">
    <property type="entry name" value="SQR/QFR_C/D"/>
</dbReference>
<name>W8VJW3_9EUKA</name>
<keyword evidence="1" id="KW-0812">Transmembrane</keyword>
<protein>
    <submittedName>
        <fullName evidence="2">Succinate dehydrogenase subunit 4</fullName>
    </submittedName>
</protein>
<feature type="transmembrane region" description="Helical" evidence="1">
    <location>
        <begin position="89"/>
        <end position="108"/>
    </location>
</feature>
<dbReference type="EMBL" id="AB854048">
    <property type="protein sequence ID" value="BAO51985.1"/>
    <property type="molecule type" value="Genomic_DNA"/>
</dbReference>
<geneLocation type="mitochondrion" evidence="2"/>
<evidence type="ECO:0000256" key="1">
    <source>
        <dbReference type="SAM" id="Phobius"/>
    </source>
</evidence>
<dbReference type="RefSeq" id="YP_009004143.1">
    <property type="nucleotide sequence ID" value="NC_023545.1"/>
</dbReference>
<dbReference type="AlphaFoldDB" id="W8VJW3"/>
<organism evidence="2">
    <name type="scientific">Tsukubamonas globosa</name>
    <dbReference type="NCBI Taxonomy" id="875863"/>
    <lineage>
        <taxon>Eukaryota</taxon>
        <taxon>Discoba</taxon>
        <taxon>Tsukubamonadida</taxon>
        <taxon>Tsukubamonadidae</taxon>
        <taxon>Tsukubamonas</taxon>
    </lineage>
</organism>
<dbReference type="SUPFAM" id="SSF81343">
    <property type="entry name" value="Fumarate reductase respiratory complex transmembrane subunits"/>
    <property type="match status" value="1"/>
</dbReference>
<evidence type="ECO:0000313" key="2">
    <source>
        <dbReference type="EMBL" id="BAO51985.1"/>
    </source>
</evidence>
<dbReference type="GeneID" id="18490768"/>
<keyword evidence="1" id="KW-1133">Transmembrane helix</keyword>
<reference evidence="2" key="1">
    <citation type="journal article" date="2014" name="Genome Biol. Evol.">
        <title>Gene Content Evolution in Discobid Mitochondria Deduced from the Phylogenetic Position and Complete Mitochondrial Genome of Tsukubamonas globosa.</title>
        <authorList>
            <person name="Kamikawa R."/>
            <person name="Kolisko M."/>
            <person name="Nishimura Y."/>
            <person name="Yabuki A."/>
            <person name="Brown M.W."/>
            <person name="Ishikawa S.A."/>
            <person name="Ishida K."/>
            <person name="Roger A.J."/>
            <person name="Hashimoto T."/>
            <person name="Inagaki Y."/>
        </authorList>
    </citation>
    <scope>NUCLEOTIDE SEQUENCE</scope>
</reference>